<comment type="caution">
    <text evidence="2">The sequence shown here is derived from an EMBL/GenBank/DDBJ whole genome shotgun (WGS) entry which is preliminary data.</text>
</comment>
<keyword evidence="3" id="KW-1185">Reference proteome</keyword>
<feature type="transmembrane region" description="Helical" evidence="1">
    <location>
        <begin position="34"/>
        <end position="52"/>
    </location>
</feature>
<evidence type="ECO:0000313" key="2">
    <source>
        <dbReference type="EMBL" id="MEM5500610.1"/>
    </source>
</evidence>
<reference evidence="2 3" key="1">
    <citation type="submission" date="2024-03" db="EMBL/GenBank/DDBJ databases">
        <title>Community enrichment and isolation of bacterial strains for fucoidan degradation.</title>
        <authorList>
            <person name="Sichert A."/>
        </authorList>
    </citation>
    <scope>NUCLEOTIDE SEQUENCE [LARGE SCALE GENOMIC DNA]</scope>
    <source>
        <strain evidence="2 3">AS62</strain>
    </source>
</reference>
<protein>
    <submittedName>
        <fullName evidence="2">DUF1295 domain-containing protein</fullName>
    </submittedName>
</protein>
<feature type="transmembrane region" description="Helical" evidence="1">
    <location>
        <begin position="194"/>
        <end position="225"/>
    </location>
</feature>
<dbReference type="EMBL" id="JBBMQO010000002">
    <property type="protein sequence ID" value="MEM5500610.1"/>
    <property type="molecule type" value="Genomic_DNA"/>
</dbReference>
<name>A0ABU9T3B3_9HYPH</name>
<dbReference type="InterPro" id="IPR010721">
    <property type="entry name" value="UstE-like"/>
</dbReference>
<proteinExistence type="predicted"/>
<dbReference type="Proteomes" id="UP001477870">
    <property type="component" value="Unassembled WGS sequence"/>
</dbReference>
<dbReference type="PROSITE" id="PS50244">
    <property type="entry name" value="S5A_REDUCTASE"/>
    <property type="match status" value="1"/>
</dbReference>
<sequence>MYIALALTLAVTLTCFIGIWLINVMTQDAGVIDYYWGPGFAVIGGVNLYLLGTGSFYEWFLFGAVCLWALRLAGYLINRHHGSTLEDGRYRVMRENAGPGYWWKSLFTVFILQAVLLWLIAAPLHVAFGAEYTAIPLLFWLGIAVFAFGFIYEWVSDHQLATTKTTSGHSVRSLTLVKNGLWSLSRHPNYFGEIVLWCGISIAAFALSGSILSFVGPALLAFVMIKVSIPLTEQHLARSRPAYSSYKKTTPMLLPLGKAKK</sequence>
<keyword evidence="1" id="KW-1133">Transmembrane helix</keyword>
<gene>
    <name evidence="2" type="ORF">WNY59_03300</name>
</gene>
<organism evidence="2 3">
    <name type="scientific">Ahrensia kielensis</name>
    <dbReference type="NCBI Taxonomy" id="76980"/>
    <lineage>
        <taxon>Bacteria</taxon>
        <taxon>Pseudomonadati</taxon>
        <taxon>Pseudomonadota</taxon>
        <taxon>Alphaproteobacteria</taxon>
        <taxon>Hyphomicrobiales</taxon>
        <taxon>Ahrensiaceae</taxon>
        <taxon>Ahrensia</taxon>
    </lineage>
</organism>
<dbReference type="Pfam" id="PF06966">
    <property type="entry name" value="DUF1295"/>
    <property type="match status" value="1"/>
</dbReference>
<evidence type="ECO:0000313" key="3">
    <source>
        <dbReference type="Proteomes" id="UP001477870"/>
    </source>
</evidence>
<feature type="transmembrane region" description="Helical" evidence="1">
    <location>
        <begin position="101"/>
        <end position="120"/>
    </location>
</feature>
<dbReference type="PANTHER" id="PTHR32251:SF17">
    <property type="entry name" value="STEROID 5-ALPHA REDUCTASE C-TERMINAL DOMAIN-CONTAINING PROTEIN"/>
    <property type="match status" value="1"/>
</dbReference>
<feature type="transmembrane region" description="Helical" evidence="1">
    <location>
        <begin position="132"/>
        <end position="152"/>
    </location>
</feature>
<dbReference type="Gene3D" id="1.20.120.1630">
    <property type="match status" value="1"/>
</dbReference>
<keyword evidence="1" id="KW-0812">Transmembrane</keyword>
<dbReference type="PANTHER" id="PTHR32251">
    <property type="entry name" value="3-OXO-5-ALPHA-STEROID 4-DEHYDROGENASE"/>
    <property type="match status" value="1"/>
</dbReference>
<dbReference type="RefSeq" id="WP_342846901.1">
    <property type="nucleotide sequence ID" value="NZ_JBBMQO010000002.1"/>
</dbReference>
<evidence type="ECO:0000256" key="1">
    <source>
        <dbReference type="SAM" id="Phobius"/>
    </source>
</evidence>
<keyword evidence="1" id="KW-0472">Membrane</keyword>
<accession>A0ABU9T3B3</accession>